<dbReference type="PANTHER" id="PTHR21646">
    <property type="entry name" value="UBIQUITIN CARBOXYL-TERMINAL HYDROLASE"/>
    <property type="match status" value="1"/>
</dbReference>
<dbReference type="Pfam" id="PF00443">
    <property type="entry name" value="UCH"/>
    <property type="match status" value="1"/>
</dbReference>
<dbReference type="Gene3D" id="3.90.70.10">
    <property type="entry name" value="Cysteine proteinases"/>
    <property type="match status" value="1"/>
</dbReference>
<dbReference type="CDD" id="cd02674">
    <property type="entry name" value="Peptidase_C19R"/>
    <property type="match status" value="1"/>
</dbReference>
<dbReference type="InterPro" id="IPR001394">
    <property type="entry name" value="Peptidase_C19_UCH"/>
</dbReference>
<evidence type="ECO:0000313" key="2">
    <source>
        <dbReference type="EMBL" id="QHT25946.1"/>
    </source>
</evidence>
<accession>A0A6C0E9X9</accession>
<organism evidence="2">
    <name type="scientific">viral metagenome</name>
    <dbReference type="NCBI Taxonomy" id="1070528"/>
    <lineage>
        <taxon>unclassified sequences</taxon>
        <taxon>metagenomes</taxon>
        <taxon>organismal metagenomes</taxon>
    </lineage>
</organism>
<dbReference type="InterPro" id="IPR018200">
    <property type="entry name" value="USP_CS"/>
</dbReference>
<dbReference type="InterPro" id="IPR050185">
    <property type="entry name" value="Ub_carboxyl-term_hydrolase"/>
</dbReference>
<dbReference type="SUPFAM" id="SSF54001">
    <property type="entry name" value="Cysteine proteinases"/>
    <property type="match status" value="1"/>
</dbReference>
<dbReference type="InterPro" id="IPR038765">
    <property type="entry name" value="Papain-like_cys_pep_sf"/>
</dbReference>
<dbReference type="GO" id="GO:0016579">
    <property type="term" value="P:protein deubiquitination"/>
    <property type="evidence" value="ECO:0007669"/>
    <property type="project" value="InterPro"/>
</dbReference>
<proteinExistence type="predicted"/>
<dbReference type="PROSITE" id="PS00972">
    <property type="entry name" value="USP_1"/>
    <property type="match status" value="1"/>
</dbReference>
<evidence type="ECO:0000259" key="1">
    <source>
        <dbReference type="PROSITE" id="PS50235"/>
    </source>
</evidence>
<name>A0A6C0E9X9_9ZZZZ</name>
<dbReference type="PROSITE" id="PS50235">
    <property type="entry name" value="USP_3"/>
    <property type="match status" value="1"/>
</dbReference>
<dbReference type="AlphaFoldDB" id="A0A6C0E9X9"/>
<dbReference type="PANTHER" id="PTHR21646:SF46">
    <property type="entry name" value="UBIQUITIN CARBOXYL-TERMINAL HYDROLASE"/>
    <property type="match status" value="1"/>
</dbReference>
<feature type="domain" description="USP" evidence="1">
    <location>
        <begin position="29"/>
        <end position="423"/>
    </location>
</feature>
<dbReference type="PROSITE" id="PS00973">
    <property type="entry name" value="USP_2"/>
    <property type="match status" value="1"/>
</dbReference>
<dbReference type="EMBL" id="MN739776">
    <property type="protein sequence ID" value="QHT25946.1"/>
    <property type="molecule type" value="Genomic_DNA"/>
</dbReference>
<dbReference type="InterPro" id="IPR028889">
    <property type="entry name" value="USP"/>
</dbReference>
<reference evidence="2" key="1">
    <citation type="journal article" date="2020" name="Nature">
        <title>Giant virus diversity and host interactions through global metagenomics.</title>
        <authorList>
            <person name="Schulz F."/>
            <person name="Roux S."/>
            <person name="Paez-Espino D."/>
            <person name="Jungbluth S."/>
            <person name="Walsh D.A."/>
            <person name="Denef V.J."/>
            <person name="McMahon K.D."/>
            <person name="Konstantinidis K.T."/>
            <person name="Eloe-Fadrosh E.A."/>
            <person name="Kyrpides N.C."/>
            <person name="Woyke T."/>
        </authorList>
    </citation>
    <scope>NUCLEOTIDE SEQUENCE</scope>
    <source>
        <strain evidence="2">GVMAG-M-3300023179-27</strain>
    </source>
</reference>
<dbReference type="GO" id="GO:0004843">
    <property type="term" value="F:cysteine-type deubiquitinase activity"/>
    <property type="evidence" value="ECO:0007669"/>
    <property type="project" value="InterPro"/>
</dbReference>
<sequence>MTGKRKAKDLFEMDDTETQRKKITVRGLSGLRNIGNTCYMNSVLQCLMATTRLSFYLVEKKFKEQLKDGMIRMIEDQNKDELAKGDKVAVKKSKIKIKFKESITYHLYKLFSYMWHRNCIIKPNGLKKRIGELCDTFEGNSQNDSQELLGFLLDRLHEETKYDVDVVIKNIPVEIENFNKNRKKFEKKLKNAKNDDDRVQTIKKIIEYKHKNLKLYAMTKYYEYVQDYYKNNYSYVSNIFTGMYINYIMCKKCNNVHINFEPFNMMAISIPKNSSEKITLEECIKNEFKKEVLNDENKCFCEVCNDKTDAIQKTEVWNTSDYLIIHLKRFKNTGKRVSKIDTPVEYPLKGLQIKNLKKNNTTSFSLYGIVHHRGVLSGGHYIAYTKNALNGKWYEFNDDDIVHCPNETDIVDGGAYILFYKKE</sequence>
<protein>
    <recommendedName>
        <fullName evidence="1">USP domain-containing protein</fullName>
    </recommendedName>
</protein>